<dbReference type="AlphaFoldDB" id="A0A6U4VLM6"/>
<name>A0A6U4VLM6_HEMAN</name>
<proteinExistence type="predicted"/>
<reference evidence="2" key="1">
    <citation type="submission" date="2021-01" db="EMBL/GenBank/DDBJ databases">
        <authorList>
            <person name="Corre E."/>
            <person name="Pelletier E."/>
            <person name="Niang G."/>
            <person name="Scheremetjew M."/>
            <person name="Finn R."/>
            <person name="Kale V."/>
            <person name="Holt S."/>
            <person name="Cochrane G."/>
            <person name="Meng A."/>
            <person name="Brown T."/>
            <person name="Cohen L."/>
        </authorList>
    </citation>
    <scope>NUCLEOTIDE SEQUENCE</scope>
    <source>
        <strain evidence="2">CCMP441</strain>
    </source>
</reference>
<evidence type="ECO:0000256" key="1">
    <source>
        <dbReference type="SAM" id="MobiDB-lite"/>
    </source>
</evidence>
<evidence type="ECO:0000313" key="2">
    <source>
        <dbReference type="EMBL" id="CAD8737803.1"/>
    </source>
</evidence>
<accession>A0A6U4VLM6</accession>
<sequence>MTTAAHDASKMARSGDTVFKPVNAQDQVGQRSPARDSTSPCTPPPPSAPSSGTSDPLKVCDTPHPDKTPSENGIGQKRAFGFVDSSASEAETAMAEEEQRTSRPSRHSRDMAIKKMRADGAAEDGYSTDRATSSRDTRRQADARPPAASPTKTATPADRSKGPCSYEQCPNPNHSSGGGFKVVSHETKAGNRDWSCYAGRTFCNACFTQYATRGTLQRPGRLLPSTSVAPPAPANTDHHPATEGVARPARDAPLVSMQPVRVRTTVEVDEEVEDTQDYVMHLQLTCLGPDVEYEWLHDGRPISGAVNPTLVVNNPRGLVGEITCRVRNGFGQVPPFAPVRLPLSIAEAQRRYAEPALPAVSSYALRCVCGVVREGSAEELVRPCACGLECCGTVDIRYADGSQGVSEGCGRRGRGTPEPGLDMRFGA</sequence>
<dbReference type="EMBL" id="HBFK01007215">
    <property type="protein sequence ID" value="CAD8737803.1"/>
    <property type="molecule type" value="Transcribed_RNA"/>
</dbReference>
<feature type="compositionally biased region" description="Basic and acidic residues" evidence="1">
    <location>
        <begin position="132"/>
        <end position="142"/>
    </location>
</feature>
<feature type="region of interest" description="Disordered" evidence="1">
    <location>
        <begin position="407"/>
        <end position="427"/>
    </location>
</feature>
<feature type="region of interest" description="Disordered" evidence="1">
    <location>
        <begin position="224"/>
        <end position="246"/>
    </location>
</feature>
<organism evidence="2">
    <name type="scientific">Hemiselmis andersenii</name>
    <name type="common">Cryptophyte alga</name>
    <dbReference type="NCBI Taxonomy" id="464988"/>
    <lineage>
        <taxon>Eukaryota</taxon>
        <taxon>Cryptophyceae</taxon>
        <taxon>Cryptomonadales</taxon>
        <taxon>Hemiselmidaceae</taxon>
        <taxon>Hemiselmis</taxon>
    </lineage>
</organism>
<evidence type="ECO:0008006" key="3">
    <source>
        <dbReference type="Google" id="ProtNLM"/>
    </source>
</evidence>
<feature type="region of interest" description="Disordered" evidence="1">
    <location>
        <begin position="1"/>
        <end position="180"/>
    </location>
</feature>
<protein>
    <recommendedName>
        <fullName evidence="3">Ig-like domain-containing protein</fullName>
    </recommendedName>
</protein>
<feature type="compositionally biased region" description="Basic and acidic residues" evidence="1">
    <location>
        <begin position="97"/>
        <end position="120"/>
    </location>
</feature>
<gene>
    <name evidence="2" type="ORF">HAND1043_LOCUS4295</name>
</gene>
<feature type="compositionally biased region" description="Low complexity" evidence="1">
    <location>
        <begin position="145"/>
        <end position="157"/>
    </location>
</feature>